<dbReference type="HAMAP" id="MF_01407">
    <property type="entry name" value="ORC1_type_DNA_replic_protein"/>
    <property type="match status" value="1"/>
</dbReference>
<dbReference type="InterPro" id="IPR055237">
    <property type="entry name" value="Cdc6_lid"/>
</dbReference>
<comment type="function">
    <text evidence="5">Involved in regulation of DNA replication.</text>
</comment>
<dbReference type="Pfam" id="PF22703">
    <property type="entry name" value="Cdc6_lid"/>
    <property type="match status" value="1"/>
</dbReference>
<dbReference type="AlphaFoldDB" id="A0A2U9IF36"/>
<dbReference type="GO" id="GO:0016887">
    <property type="term" value="F:ATP hydrolysis activity"/>
    <property type="evidence" value="ECO:0007669"/>
    <property type="project" value="InterPro"/>
</dbReference>
<dbReference type="NCBIfam" id="TIGR02928">
    <property type="entry name" value="orc1/cdc6 family replication initiation protein"/>
    <property type="match status" value="1"/>
</dbReference>
<dbReference type="OrthoDB" id="195574at2157"/>
<feature type="binding site" evidence="5">
    <location>
        <position position="227"/>
    </location>
    <ligand>
        <name>ATP</name>
        <dbReference type="ChEBI" id="CHEBI:30616"/>
    </ligand>
</feature>
<evidence type="ECO:0000256" key="1">
    <source>
        <dbReference type="ARBA" id="ARBA00006184"/>
    </source>
</evidence>
<evidence type="ECO:0000256" key="4">
    <source>
        <dbReference type="ARBA" id="ARBA00022840"/>
    </source>
</evidence>
<dbReference type="InterPro" id="IPR036388">
    <property type="entry name" value="WH-like_DNA-bd_sf"/>
</dbReference>
<keyword evidence="7" id="KW-0132">Cell division</keyword>
<keyword evidence="8" id="KW-1185">Reference proteome</keyword>
<dbReference type="Gene3D" id="1.10.8.60">
    <property type="match status" value="1"/>
</dbReference>
<dbReference type="Pfam" id="PF09079">
    <property type="entry name" value="WHD_Cdc6"/>
    <property type="match status" value="1"/>
</dbReference>
<dbReference type="InterPro" id="IPR027417">
    <property type="entry name" value="P-loop_NTPase"/>
</dbReference>
<dbReference type="PANTHER" id="PTHR10763:SF31">
    <property type="entry name" value="ORC1-TYPE DNA REPLICATION PROTEIN 2"/>
    <property type="match status" value="1"/>
</dbReference>
<proteinExistence type="inferred from homology"/>
<dbReference type="Gene3D" id="1.10.10.10">
    <property type="entry name" value="Winged helix-like DNA-binding domain superfamily/Winged helix DNA-binding domain"/>
    <property type="match status" value="1"/>
</dbReference>
<dbReference type="GO" id="GO:0005524">
    <property type="term" value="F:ATP binding"/>
    <property type="evidence" value="ECO:0007669"/>
    <property type="project" value="UniProtKB-UniRule"/>
</dbReference>
<dbReference type="GeneID" id="36832157"/>
<keyword evidence="3 5" id="KW-0547">Nucleotide-binding</keyword>
<dbReference type="InterPro" id="IPR050311">
    <property type="entry name" value="ORC1/CDC6"/>
</dbReference>
<dbReference type="RefSeq" id="WP_110270476.1">
    <property type="nucleotide sequence ID" value="NZ_CP029289.2"/>
</dbReference>
<dbReference type="EMBL" id="CP029289">
    <property type="protein sequence ID" value="AWR94595.1"/>
    <property type="molecule type" value="Genomic_DNA"/>
</dbReference>
<feature type="binding site" evidence="5">
    <location>
        <position position="215"/>
    </location>
    <ligand>
        <name>ATP</name>
        <dbReference type="ChEBI" id="CHEBI:30616"/>
    </ligand>
</feature>
<dbReference type="NCBIfam" id="NF001623">
    <property type="entry name" value="PRK00411.1-1"/>
    <property type="match status" value="1"/>
</dbReference>
<name>A0A2U9IF36_9CREN</name>
<comment type="similarity">
    <text evidence="1 5">Belongs to the CDC6/cdc18 family.</text>
</comment>
<keyword evidence="4 5" id="KW-0067">ATP-binding</keyword>
<dbReference type="Proteomes" id="UP000248044">
    <property type="component" value="Chromosome"/>
</dbReference>
<feature type="binding site" evidence="5">
    <location>
        <begin position="69"/>
        <end position="73"/>
    </location>
    <ligand>
        <name>ATP</name>
        <dbReference type="ChEBI" id="CHEBI:30616"/>
    </ligand>
</feature>
<evidence type="ECO:0000256" key="2">
    <source>
        <dbReference type="ARBA" id="ARBA00022705"/>
    </source>
</evidence>
<evidence type="ECO:0000313" key="7">
    <source>
        <dbReference type="EMBL" id="AWR94595.1"/>
    </source>
</evidence>
<sequence length="412" mass="47227">MATPEDIINSELESPSVFRNKGILFPDYIPKRLLHREDKIRELTIAFKDIINDPGNSSIRVVIWGRTGTGKTATTKSFGQGFKGITNNRGIKTEYIHINCHRQRTLYLLTLEIANILKLPIPVRGLSSQEVFKVIHDYLDKRNMYIIVTLDEFDYLVNTSPQEDVYFLVRLYDEISAAVKRISYIFVVRDLSTINSLDKSIKDHILRNIIEFKPYSSTELYDILQDRVREAFNENAVLDDAVKFVADMNGFDKGGSGNARLSIETLQLAGEIADREKSLLVTLDHVKLANSKLNQEASVIFDEIGDLELHSLLLIKSVSNLSKRFRDEAFSMGKVEEEYQQICKDIGEEPRRHTQVYEYVRRLKLMGIFNTQQSGRGTRGRTTLISLSVPLSQEFDDYITKQIRGKLNTKYT</sequence>
<evidence type="ECO:0000256" key="3">
    <source>
        <dbReference type="ARBA" id="ARBA00022741"/>
    </source>
</evidence>
<accession>A0A2U9IF36</accession>
<gene>
    <name evidence="7" type="ORF">DFR85_08335</name>
</gene>
<keyword evidence="7" id="KW-0131">Cell cycle</keyword>
<dbReference type="SMART" id="SM01074">
    <property type="entry name" value="Cdc6_C"/>
    <property type="match status" value="1"/>
</dbReference>
<dbReference type="GO" id="GO:0051301">
    <property type="term" value="P:cell division"/>
    <property type="evidence" value="ECO:0007669"/>
    <property type="project" value="UniProtKB-KW"/>
</dbReference>
<dbReference type="PANTHER" id="PTHR10763">
    <property type="entry name" value="CELL DIVISION CONTROL PROTEIN 6-RELATED"/>
    <property type="match status" value="1"/>
</dbReference>
<dbReference type="Gene3D" id="3.40.50.300">
    <property type="entry name" value="P-loop containing nucleotide triphosphate hydrolases"/>
    <property type="match status" value="1"/>
</dbReference>
<feature type="domain" description="Cdc6 C-terminal" evidence="6">
    <location>
        <begin position="315"/>
        <end position="399"/>
    </location>
</feature>
<evidence type="ECO:0000259" key="6">
    <source>
        <dbReference type="SMART" id="SM01074"/>
    </source>
</evidence>
<dbReference type="CDD" id="cd08768">
    <property type="entry name" value="Cdc6_C"/>
    <property type="match status" value="1"/>
</dbReference>
<evidence type="ECO:0000256" key="5">
    <source>
        <dbReference type="HAMAP-Rule" id="MF_01407"/>
    </source>
</evidence>
<dbReference type="KEGG" id="abri:DFR85_08335"/>
<evidence type="ECO:0000313" key="8">
    <source>
        <dbReference type="Proteomes" id="UP000248044"/>
    </source>
</evidence>
<dbReference type="InterPro" id="IPR036390">
    <property type="entry name" value="WH_DNA-bd_sf"/>
</dbReference>
<dbReference type="InterPro" id="IPR049945">
    <property type="entry name" value="AAA_22"/>
</dbReference>
<dbReference type="Pfam" id="PF13401">
    <property type="entry name" value="AAA_22"/>
    <property type="match status" value="1"/>
</dbReference>
<dbReference type="SUPFAM" id="SSF52540">
    <property type="entry name" value="P-loop containing nucleoside triphosphate hydrolases"/>
    <property type="match status" value="1"/>
</dbReference>
<keyword evidence="2 5" id="KW-0235">DNA replication</keyword>
<dbReference type="GO" id="GO:0006260">
    <property type="term" value="P:DNA replication"/>
    <property type="evidence" value="ECO:0007669"/>
    <property type="project" value="UniProtKB-UniRule"/>
</dbReference>
<organism evidence="7 8">
    <name type="scientific">Acidianus brierleyi</name>
    <dbReference type="NCBI Taxonomy" id="41673"/>
    <lineage>
        <taxon>Archaea</taxon>
        <taxon>Thermoproteota</taxon>
        <taxon>Thermoprotei</taxon>
        <taxon>Sulfolobales</taxon>
        <taxon>Sulfolobaceae</taxon>
        <taxon>Acidianus</taxon>
    </lineage>
</organism>
<reference evidence="7 8" key="1">
    <citation type="submission" date="2018-05" db="EMBL/GenBank/DDBJ databases">
        <title>Complete Genome Sequences of Extremely Thermoacidophilic, Metal-Mobilizing Type-Strain Members of the Archaeal Family Sulfolobaceae: Acidianus brierleyi DSM-1651T, Acidianus sulfidivorans DSM-18786T, Metallosphaera hakonensis DSM-7519T, and Metallosphaera prunae DSM-10039T.</title>
        <authorList>
            <person name="Counts J.A."/>
            <person name="Kelly R.M."/>
        </authorList>
    </citation>
    <scope>NUCLEOTIDE SEQUENCE [LARGE SCALE GENOMIC DNA]</scope>
    <source>
        <strain evidence="7 8">DSM 1651</strain>
    </source>
</reference>
<dbReference type="InterPro" id="IPR015163">
    <property type="entry name" value="Cdc6_C"/>
</dbReference>
<dbReference type="InterPro" id="IPR014277">
    <property type="entry name" value="Orc1/Cdc6_arc"/>
</dbReference>
<protein>
    <recommendedName>
        <fullName evidence="5">ORC1-type DNA replication protein</fullName>
    </recommendedName>
</protein>
<dbReference type="SUPFAM" id="SSF46785">
    <property type="entry name" value="Winged helix' DNA-binding domain"/>
    <property type="match status" value="1"/>
</dbReference>